<dbReference type="Gene3D" id="3.30.160.60">
    <property type="entry name" value="Classic Zinc Finger"/>
    <property type="match status" value="3"/>
</dbReference>
<comment type="subcellular location">
    <subcellularLocation>
        <location evidence="2">Nucleus</location>
    </subcellularLocation>
</comment>
<name>A0A6A5FST8_PERFL</name>
<evidence type="ECO:0000256" key="3">
    <source>
        <dbReference type="ARBA" id="ARBA00006991"/>
    </source>
</evidence>
<evidence type="ECO:0000259" key="15">
    <source>
        <dbReference type="PROSITE" id="PS50157"/>
    </source>
</evidence>
<keyword evidence="8" id="KW-0805">Transcription regulation</keyword>
<comment type="similarity">
    <text evidence="3">Belongs to the krueppel C2H2-type zinc-finger protein family.</text>
</comment>
<feature type="region of interest" description="Disordered" evidence="14">
    <location>
        <begin position="240"/>
        <end position="282"/>
    </location>
</feature>
<evidence type="ECO:0000256" key="14">
    <source>
        <dbReference type="SAM" id="MobiDB-lite"/>
    </source>
</evidence>
<evidence type="ECO:0000256" key="2">
    <source>
        <dbReference type="ARBA" id="ARBA00004123"/>
    </source>
</evidence>
<dbReference type="InterPro" id="IPR013087">
    <property type="entry name" value="Znf_C2H2_type"/>
</dbReference>
<feature type="domain" description="C2H2-type" evidence="15">
    <location>
        <begin position="431"/>
        <end position="458"/>
    </location>
</feature>
<gene>
    <name evidence="16" type="ORF">PFLUV_G00014280</name>
</gene>
<dbReference type="SMART" id="SM00355">
    <property type="entry name" value="ZnF_C2H2"/>
    <property type="match status" value="3"/>
</dbReference>
<dbReference type="GO" id="GO:0006357">
    <property type="term" value="P:regulation of transcription by RNA polymerase II"/>
    <property type="evidence" value="ECO:0007669"/>
    <property type="project" value="UniProtKB-ARBA"/>
</dbReference>
<evidence type="ECO:0000256" key="6">
    <source>
        <dbReference type="ARBA" id="ARBA00022771"/>
    </source>
</evidence>
<dbReference type="InterPro" id="IPR050331">
    <property type="entry name" value="Zinc_finger"/>
</dbReference>
<keyword evidence="5" id="KW-0677">Repeat</keyword>
<dbReference type="PANTHER" id="PTHR16515:SF49">
    <property type="entry name" value="GASTRULA ZINC FINGER PROTEIN XLCGF49.1-LIKE-RELATED"/>
    <property type="match status" value="1"/>
</dbReference>
<feature type="domain" description="C2H2-type" evidence="15">
    <location>
        <begin position="403"/>
        <end position="430"/>
    </location>
</feature>
<keyword evidence="4" id="KW-0479">Metal-binding</keyword>
<evidence type="ECO:0000256" key="12">
    <source>
        <dbReference type="PROSITE-ProRule" id="PRU00042"/>
    </source>
</evidence>
<protein>
    <recommendedName>
        <fullName evidence="15">C2H2-type domain-containing protein</fullName>
    </recommendedName>
</protein>
<evidence type="ECO:0000256" key="4">
    <source>
        <dbReference type="ARBA" id="ARBA00022723"/>
    </source>
</evidence>
<evidence type="ECO:0000256" key="13">
    <source>
        <dbReference type="SAM" id="Coils"/>
    </source>
</evidence>
<dbReference type="EMBL" id="VHII01000001">
    <property type="protein sequence ID" value="KAF1395689.1"/>
    <property type="molecule type" value="Genomic_DNA"/>
</dbReference>
<evidence type="ECO:0000313" key="16">
    <source>
        <dbReference type="EMBL" id="KAF1395689.1"/>
    </source>
</evidence>
<comment type="function">
    <text evidence="1">May be involved in transcriptional regulation.</text>
</comment>
<evidence type="ECO:0000256" key="9">
    <source>
        <dbReference type="ARBA" id="ARBA00023125"/>
    </source>
</evidence>
<accession>A0A6A5FST8</accession>
<keyword evidence="13" id="KW-0175">Coiled coil</keyword>
<evidence type="ECO:0000256" key="11">
    <source>
        <dbReference type="ARBA" id="ARBA00023242"/>
    </source>
</evidence>
<evidence type="ECO:0000256" key="10">
    <source>
        <dbReference type="ARBA" id="ARBA00023163"/>
    </source>
</evidence>
<dbReference type="Pfam" id="PF00096">
    <property type="entry name" value="zf-C2H2"/>
    <property type="match status" value="2"/>
</dbReference>
<evidence type="ECO:0000256" key="5">
    <source>
        <dbReference type="ARBA" id="ARBA00022737"/>
    </source>
</evidence>
<dbReference type="Proteomes" id="UP000465112">
    <property type="component" value="Chromosome 1"/>
</dbReference>
<feature type="coiled-coil region" evidence="13">
    <location>
        <begin position="41"/>
        <end position="68"/>
    </location>
</feature>
<evidence type="ECO:0000256" key="1">
    <source>
        <dbReference type="ARBA" id="ARBA00003767"/>
    </source>
</evidence>
<dbReference type="FunFam" id="3.30.160.60:FF:002274">
    <property type="entry name" value="Zinc finger protein 432"/>
    <property type="match status" value="1"/>
</dbReference>
<keyword evidence="7" id="KW-0862">Zinc</keyword>
<dbReference type="GO" id="GO:0005634">
    <property type="term" value="C:nucleus"/>
    <property type="evidence" value="ECO:0007669"/>
    <property type="project" value="UniProtKB-SubCell"/>
</dbReference>
<evidence type="ECO:0000256" key="8">
    <source>
        <dbReference type="ARBA" id="ARBA00023015"/>
    </source>
</evidence>
<dbReference type="GO" id="GO:0003677">
    <property type="term" value="F:DNA binding"/>
    <property type="evidence" value="ECO:0007669"/>
    <property type="project" value="UniProtKB-KW"/>
</dbReference>
<keyword evidence="6 12" id="KW-0863">Zinc-finger</keyword>
<dbReference type="PROSITE" id="PS00028">
    <property type="entry name" value="ZINC_FINGER_C2H2_1"/>
    <property type="match status" value="3"/>
</dbReference>
<evidence type="ECO:0000313" key="17">
    <source>
        <dbReference type="Proteomes" id="UP000465112"/>
    </source>
</evidence>
<keyword evidence="10" id="KW-0804">Transcription</keyword>
<dbReference type="FunFam" id="3.30.160.60:FF:001289">
    <property type="entry name" value="Zinc finger protein 574"/>
    <property type="match status" value="1"/>
</dbReference>
<organism evidence="16 17">
    <name type="scientific">Perca fluviatilis</name>
    <name type="common">European perch</name>
    <dbReference type="NCBI Taxonomy" id="8168"/>
    <lineage>
        <taxon>Eukaryota</taxon>
        <taxon>Metazoa</taxon>
        <taxon>Chordata</taxon>
        <taxon>Craniata</taxon>
        <taxon>Vertebrata</taxon>
        <taxon>Euteleostomi</taxon>
        <taxon>Actinopterygii</taxon>
        <taxon>Neopterygii</taxon>
        <taxon>Teleostei</taxon>
        <taxon>Neoteleostei</taxon>
        <taxon>Acanthomorphata</taxon>
        <taxon>Eupercaria</taxon>
        <taxon>Perciformes</taxon>
        <taxon>Percoidei</taxon>
        <taxon>Percidae</taxon>
        <taxon>Percinae</taxon>
        <taxon>Perca</taxon>
    </lineage>
</organism>
<proteinExistence type="inferred from homology"/>
<dbReference type="FunFam" id="3.30.160.60:FF:000100">
    <property type="entry name" value="Zinc finger 45-like"/>
    <property type="match status" value="1"/>
</dbReference>
<evidence type="ECO:0000256" key="7">
    <source>
        <dbReference type="ARBA" id="ARBA00022833"/>
    </source>
</evidence>
<dbReference type="SUPFAM" id="SSF57667">
    <property type="entry name" value="beta-beta-alpha zinc fingers"/>
    <property type="match status" value="2"/>
</dbReference>
<feature type="domain" description="C2H2-type" evidence="15">
    <location>
        <begin position="459"/>
        <end position="487"/>
    </location>
</feature>
<keyword evidence="9" id="KW-0238">DNA-binding</keyword>
<dbReference type="GO" id="GO:0008270">
    <property type="term" value="F:zinc ion binding"/>
    <property type="evidence" value="ECO:0007669"/>
    <property type="project" value="UniProtKB-KW"/>
</dbReference>
<reference evidence="16 17" key="1">
    <citation type="submission" date="2019-06" db="EMBL/GenBank/DDBJ databases">
        <title>A chromosome-scale genome assembly of the European perch, Perca fluviatilis.</title>
        <authorList>
            <person name="Roques C."/>
            <person name="Zahm M."/>
            <person name="Cabau C."/>
            <person name="Klopp C."/>
            <person name="Bouchez O."/>
            <person name="Donnadieu C."/>
            <person name="Kuhl H."/>
            <person name="Gislard M."/>
            <person name="Guendouz S."/>
            <person name="Journot L."/>
            <person name="Haffray P."/>
            <person name="Bestin A."/>
            <person name="Morvezen R."/>
            <person name="Feron R."/>
            <person name="Wen M."/>
            <person name="Jouanno E."/>
            <person name="Herpin A."/>
            <person name="Schartl M."/>
            <person name="Postlethwait J."/>
            <person name="Schaerlinger B."/>
            <person name="Chardard D."/>
            <person name="Lecocq T."/>
            <person name="Poncet C."/>
            <person name="Jaffrelo L."/>
            <person name="Lampietro C."/>
            <person name="Guiguen Y."/>
        </authorList>
    </citation>
    <scope>NUCLEOTIDE SEQUENCE [LARGE SCALE GENOMIC DNA]</scope>
    <source>
        <tissue evidence="16">Blood</tissue>
    </source>
</reference>
<dbReference type="AlphaFoldDB" id="A0A6A5FST8"/>
<dbReference type="PROSITE" id="PS50157">
    <property type="entry name" value="ZINC_FINGER_C2H2_2"/>
    <property type="match status" value="3"/>
</dbReference>
<keyword evidence="11" id="KW-0539">Nucleus</keyword>
<dbReference type="PANTHER" id="PTHR16515">
    <property type="entry name" value="PR DOMAIN ZINC FINGER PROTEIN"/>
    <property type="match status" value="1"/>
</dbReference>
<comment type="caution">
    <text evidence="16">The sequence shown here is derived from an EMBL/GenBank/DDBJ whole genome shotgun (WGS) entry which is preliminary data.</text>
</comment>
<dbReference type="InterPro" id="IPR036236">
    <property type="entry name" value="Znf_C2H2_sf"/>
</dbReference>
<keyword evidence="17" id="KW-1185">Reference proteome</keyword>
<sequence>MSTAMDFHSQIASIMEVLANAAVAEICKVVDDGYAVVHLEMSRSQKENEVLRRKIKLLELHIARYRAERVKGSEGSLCSRFAGVRLLNRQNRASLAGPSLQGRTRFLNRDPGTQQSVQKIQPINLDQDPDQEVITTTKTESAEPEEEVGELLIVKVEGTMETGATNHEGPVDACTGSRGDACTATALPAASSDAGRRSETEVSGSDVVTFVVDRTAETASSSSDAAHGSQPELAGSDVRAWEREPPSSDASLAPSCDALPASCDDVMDSRGDNKVELDPSESSLSDVVVIDGGGVSQQWEWSAVDQTQREAGRDGHENTTSTTIQCAGLESAGRRSVQVQSSVQAWSVLPRDDTPRTSSGATTLSINSSVSHQFNSVHHSHHKPFSSSFHLAFYHAVTMERPYGCTSCTKRFFLESDLQKHMARHTREKPFTCTLCGKSFVCQSQLEIHRNVHTGERPFSCSVCNRRFSHPSNLKRHQKIQHLAQRADLPQHCRTKDLQPGVFTDEG</sequence>
<feature type="compositionally biased region" description="Basic and acidic residues" evidence="14">
    <location>
        <begin position="267"/>
        <end position="277"/>
    </location>
</feature>